<keyword evidence="3" id="KW-1185">Reference proteome</keyword>
<feature type="region of interest" description="Disordered" evidence="1">
    <location>
        <begin position="43"/>
        <end position="82"/>
    </location>
</feature>
<evidence type="ECO:0000313" key="2">
    <source>
        <dbReference type="EMBL" id="MPC94139.1"/>
    </source>
</evidence>
<evidence type="ECO:0000313" key="3">
    <source>
        <dbReference type="Proteomes" id="UP000324222"/>
    </source>
</evidence>
<dbReference type="Proteomes" id="UP000324222">
    <property type="component" value="Unassembled WGS sequence"/>
</dbReference>
<comment type="caution">
    <text evidence="2">The sequence shown here is derived from an EMBL/GenBank/DDBJ whole genome shotgun (WGS) entry which is preliminary data.</text>
</comment>
<dbReference type="AlphaFoldDB" id="A0A5B7JGU3"/>
<sequence length="82" mass="8783">MFPPLFHSHHPPFCALPFTAFPSFLHSLSLPALPQLVAVTADPQREAATRGSISTPDPPRFPLVQPSIHPSSPALGDPPTQP</sequence>
<organism evidence="2 3">
    <name type="scientific">Portunus trituberculatus</name>
    <name type="common">Swimming crab</name>
    <name type="synonym">Neptunus trituberculatus</name>
    <dbReference type="NCBI Taxonomy" id="210409"/>
    <lineage>
        <taxon>Eukaryota</taxon>
        <taxon>Metazoa</taxon>
        <taxon>Ecdysozoa</taxon>
        <taxon>Arthropoda</taxon>
        <taxon>Crustacea</taxon>
        <taxon>Multicrustacea</taxon>
        <taxon>Malacostraca</taxon>
        <taxon>Eumalacostraca</taxon>
        <taxon>Eucarida</taxon>
        <taxon>Decapoda</taxon>
        <taxon>Pleocyemata</taxon>
        <taxon>Brachyura</taxon>
        <taxon>Eubrachyura</taxon>
        <taxon>Portunoidea</taxon>
        <taxon>Portunidae</taxon>
        <taxon>Portuninae</taxon>
        <taxon>Portunus</taxon>
    </lineage>
</organism>
<evidence type="ECO:0000256" key="1">
    <source>
        <dbReference type="SAM" id="MobiDB-lite"/>
    </source>
</evidence>
<dbReference type="EMBL" id="VSRR010097442">
    <property type="protein sequence ID" value="MPC94139.1"/>
    <property type="molecule type" value="Genomic_DNA"/>
</dbReference>
<reference evidence="2 3" key="1">
    <citation type="submission" date="2019-05" db="EMBL/GenBank/DDBJ databases">
        <title>Another draft genome of Portunus trituberculatus and its Hox gene families provides insights of decapod evolution.</title>
        <authorList>
            <person name="Jeong J.-H."/>
            <person name="Song I."/>
            <person name="Kim S."/>
            <person name="Choi T."/>
            <person name="Kim D."/>
            <person name="Ryu S."/>
            <person name="Kim W."/>
        </authorList>
    </citation>
    <scope>NUCLEOTIDE SEQUENCE [LARGE SCALE GENOMIC DNA]</scope>
    <source>
        <tissue evidence="2">Muscle</tissue>
    </source>
</reference>
<protein>
    <submittedName>
        <fullName evidence="2">Uncharacterized protein</fullName>
    </submittedName>
</protein>
<gene>
    <name evidence="2" type="ORF">E2C01_089292</name>
</gene>
<name>A0A5B7JGU3_PORTR</name>
<proteinExistence type="predicted"/>
<accession>A0A5B7JGU3</accession>